<dbReference type="Pfam" id="PF20414">
    <property type="entry name" value="DUF6698"/>
    <property type="match status" value="1"/>
</dbReference>
<name>A0AAD7IHF6_9AGAR</name>
<feature type="compositionally biased region" description="Low complexity" evidence="1">
    <location>
        <begin position="1"/>
        <end position="22"/>
    </location>
</feature>
<dbReference type="AlphaFoldDB" id="A0AAD7IHF6"/>
<protein>
    <submittedName>
        <fullName evidence="2">Uncharacterized protein</fullName>
    </submittedName>
</protein>
<gene>
    <name evidence="2" type="ORF">B0H16DRAFT_1463849</name>
</gene>
<evidence type="ECO:0000313" key="3">
    <source>
        <dbReference type="Proteomes" id="UP001215598"/>
    </source>
</evidence>
<dbReference type="EMBL" id="JARKIB010000092">
    <property type="protein sequence ID" value="KAJ7743211.1"/>
    <property type="molecule type" value="Genomic_DNA"/>
</dbReference>
<dbReference type="Proteomes" id="UP001215598">
    <property type="component" value="Unassembled WGS sequence"/>
</dbReference>
<evidence type="ECO:0000256" key="1">
    <source>
        <dbReference type="SAM" id="MobiDB-lite"/>
    </source>
</evidence>
<reference evidence="2" key="1">
    <citation type="submission" date="2023-03" db="EMBL/GenBank/DDBJ databases">
        <title>Massive genome expansion in bonnet fungi (Mycena s.s.) driven by repeated elements and novel gene families across ecological guilds.</title>
        <authorList>
            <consortium name="Lawrence Berkeley National Laboratory"/>
            <person name="Harder C.B."/>
            <person name="Miyauchi S."/>
            <person name="Viragh M."/>
            <person name="Kuo A."/>
            <person name="Thoen E."/>
            <person name="Andreopoulos B."/>
            <person name="Lu D."/>
            <person name="Skrede I."/>
            <person name="Drula E."/>
            <person name="Henrissat B."/>
            <person name="Morin E."/>
            <person name="Kohler A."/>
            <person name="Barry K."/>
            <person name="LaButti K."/>
            <person name="Morin E."/>
            <person name="Salamov A."/>
            <person name="Lipzen A."/>
            <person name="Mereny Z."/>
            <person name="Hegedus B."/>
            <person name="Baldrian P."/>
            <person name="Stursova M."/>
            <person name="Weitz H."/>
            <person name="Taylor A."/>
            <person name="Grigoriev I.V."/>
            <person name="Nagy L.G."/>
            <person name="Martin F."/>
            <person name="Kauserud H."/>
        </authorList>
    </citation>
    <scope>NUCLEOTIDE SEQUENCE</scope>
    <source>
        <strain evidence="2">CBHHK182m</strain>
    </source>
</reference>
<sequence>METQVPAPDSAASAASAASAPSAPDPEADAAQRVTEWLNAENIDTSSKKRKAAAVEDSDNTASYRDYSRTYLRIGNSFTSINEIVQHGIFVETTEDIDLQAMSEGERALHDRMTESWELLWRLMGPSFCDDMILLAKKCRLRRKVCAEITTGLCGSRGEDANTFKNKIGLYIMEDPQATLDPPINPSSKIERSLNHPPDTVYNKDDVEAGICEGHLLFTCKGLACALKAPGTRHGNRGNTAKMHVHRFTPRLLSYIVFQTYFALSSLESWEEVDNKFDYKQFYWNIISLFDGGRNTHILELFNYHVFGDKLGRVDKGEQDSEEEEEDDMALIKAKRARLVLVN</sequence>
<organism evidence="2 3">
    <name type="scientific">Mycena metata</name>
    <dbReference type="NCBI Taxonomy" id="1033252"/>
    <lineage>
        <taxon>Eukaryota</taxon>
        <taxon>Fungi</taxon>
        <taxon>Dikarya</taxon>
        <taxon>Basidiomycota</taxon>
        <taxon>Agaricomycotina</taxon>
        <taxon>Agaricomycetes</taxon>
        <taxon>Agaricomycetidae</taxon>
        <taxon>Agaricales</taxon>
        <taxon>Marasmiineae</taxon>
        <taxon>Mycenaceae</taxon>
        <taxon>Mycena</taxon>
    </lineage>
</organism>
<evidence type="ECO:0000313" key="2">
    <source>
        <dbReference type="EMBL" id="KAJ7743211.1"/>
    </source>
</evidence>
<proteinExistence type="predicted"/>
<dbReference type="InterPro" id="IPR046521">
    <property type="entry name" value="DUF6698"/>
</dbReference>
<feature type="region of interest" description="Disordered" evidence="1">
    <location>
        <begin position="1"/>
        <end position="31"/>
    </location>
</feature>
<comment type="caution">
    <text evidence="2">The sequence shown here is derived from an EMBL/GenBank/DDBJ whole genome shotgun (WGS) entry which is preliminary data.</text>
</comment>
<accession>A0AAD7IHF6</accession>
<keyword evidence="3" id="KW-1185">Reference proteome</keyword>